<name>A0A2I9DI05_9DEIO</name>
<evidence type="ECO:0000256" key="1">
    <source>
        <dbReference type="SAM" id="Phobius"/>
    </source>
</evidence>
<feature type="transmembrane region" description="Helical" evidence="1">
    <location>
        <begin position="41"/>
        <end position="67"/>
    </location>
</feature>
<dbReference type="EMBL" id="BFAG01000006">
    <property type="protein sequence ID" value="GBF05858.1"/>
    <property type="molecule type" value="Genomic_DNA"/>
</dbReference>
<dbReference type="AlphaFoldDB" id="A0A2I9DI05"/>
<keyword evidence="1" id="KW-0472">Membrane</keyword>
<proteinExistence type="predicted"/>
<protein>
    <submittedName>
        <fullName evidence="2">Uncharacterized protein</fullName>
    </submittedName>
</protein>
<sequence length="93" mass="10141">MDERQRDAALRDVADQVDALQITTLTGLQKLELELGYLRRWTAPLISILAVLVAVSLIISISTLVALNLNRTLIHQIDQERGSLQAPATPGGP</sequence>
<comment type="caution">
    <text evidence="2">The sequence shown here is derived from an EMBL/GenBank/DDBJ whole genome shotgun (WGS) entry which is preliminary data.</text>
</comment>
<keyword evidence="3" id="KW-1185">Reference proteome</keyword>
<evidence type="ECO:0000313" key="2">
    <source>
        <dbReference type="EMBL" id="GBF05858.1"/>
    </source>
</evidence>
<dbReference type="RefSeq" id="WP_133162004.1">
    <property type="nucleotide sequence ID" value="NZ_BFAG01000006.1"/>
</dbReference>
<organism evidence="2 3">
    <name type="scientific">Deinococcus aerius</name>
    <dbReference type="NCBI Taxonomy" id="200253"/>
    <lineage>
        <taxon>Bacteria</taxon>
        <taxon>Thermotogati</taxon>
        <taxon>Deinococcota</taxon>
        <taxon>Deinococci</taxon>
        <taxon>Deinococcales</taxon>
        <taxon>Deinococcaceae</taxon>
        <taxon>Deinococcus</taxon>
    </lineage>
</organism>
<gene>
    <name evidence="2" type="ORF">DAERI_060118</name>
</gene>
<keyword evidence="1" id="KW-1133">Transmembrane helix</keyword>
<accession>A0A2I9DI05</accession>
<evidence type="ECO:0000313" key="3">
    <source>
        <dbReference type="Proteomes" id="UP000236569"/>
    </source>
</evidence>
<reference evidence="3" key="1">
    <citation type="submission" date="2018-01" db="EMBL/GenBank/DDBJ databases">
        <title>Draft Genome Sequence of the Radioresistant Bacterium Deinococcus aerius TR0125, Isolated from the Higher Atmosphere above Japan.</title>
        <authorList>
            <person name="Satoh K."/>
            <person name="Arai H."/>
            <person name="Sanzen T."/>
            <person name="Kawaguchi Y."/>
            <person name="Hayashi H."/>
            <person name="Yokobori S."/>
            <person name="Yamagishi A."/>
            <person name="Oono Y."/>
            <person name="Narumi I."/>
        </authorList>
    </citation>
    <scope>NUCLEOTIDE SEQUENCE [LARGE SCALE GENOMIC DNA]</scope>
    <source>
        <strain evidence="3">TR0125</strain>
    </source>
</reference>
<keyword evidence="1" id="KW-0812">Transmembrane</keyword>
<dbReference type="Proteomes" id="UP000236569">
    <property type="component" value="Unassembled WGS sequence"/>
</dbReference>